<feature type="region of interest" description="Disordered" evidence="1">
    <location>
        <begin position="256"/>
        <end position="303"/>
    </location>
</feature>
<protein>
    <recommendedName>
        <fullName evidence="4">DUF7356 domain-containing protein</fullName>
    </recommendedName>
</protein>
<keyword evidence="2" id="KW-0472">Membrane</keyword>
<accession>A0ABD3JYE5</accession>
<dbReference type="PANTHER" id="PTHR34200:SF2">
    <property type="entry name" value="TRANSMEMBRANE PROTEIN"/>
    <property type="match status" value="1"/>
</dbReference>
<evidence type="ECO:0000259" key="4">
    <source>
        <dbReference type="Pfam" id="PF24053"/>
    </source>
</evidence>
<keyword evidence="3" id="KW-0732">Signal</keyword>
<keyword evidence="2" id="KW-0812">Transmembrane</keyword>
<feature type="region of interest" description="Disordered" evidence="1">
    <location>
        <begin position="38"/>
        <end position="83"/>
    </location>
</feature>
<feature type="chain" id="PRO_5044775645" description="DUF7356 domain-containing protein" evidence="3">
    <location>
        <begin position="25"/>
        <end position="303"/>
    </location>
</feature>
<feature type="compositionally biased region" description="Low complexity" evidence="1">
    <location>
        <begin position="64"/>
        <end position="77"/>
    </location>
</feature>
<evidence type="ECO:0000256" key="3">
    <source>
        <dbReference type="SAM" id="SignalP"/>
    </source>
</evidence>
<sequence length="303" mass="32452">MSKNRVFLILLLVSIPCRHRQSGAFPVWEYEKPSRLLEATKSKESSPAPSPGLDSGQKSPTNKSDPGSSSDPAIASAGGDGDGGKCSIPAETCQAGENLTACLHHPENDSKGTFVLVKNGGEVPLEGKIICLPANNNKTFELTKQKTTVVNVTAEVGVCSSITVDAGNKHCTILIFARVPASEGNIFKQFPYDTQVTPIHGLYLLLGMVVTIGGVWACCKFGKPERRVDGIPYQELEMGQADSASVNVVEAAEGWDESWDDDWGDEIREVKSPSRGPEGNAAKANGFASRSSDRNGWEDNWDA</sequence>
<organism evidence="5 6">
    <name type="scientific">Eucalyptus globulus</name>
    <name type="common">Tasmanian blue gum</name>
    <dbReference type="NCBI Taxonomy" id="34317"/>
    <lineage>
        <taxon>Eukaryota</taxon>
        <taxon>Viridiplantae</taxon>
        <taxon>Streptophyta</taxon>
        <taxon>Embryophyta</taxon>
        <taxon>Tracheophyta</taxon>
        <taxon>Spermatophyta</taxon>
        <taxon>Magnoliopsida</taxon>
        <taxon>eudicotyledons</taxon>
        <taxon>Gunneridae</taxon>
        <taxon>Pentapetalae</taxon>
        <taxon>rosids</taxon>
        <taxon>malvids</taxon>
        <taxon>Myrtales</taxon>
        <taxon>Myrtaceae</taxon>
        <taxon>Myrtoideae</taxon>
        <taxon>Eucalypteae</taxon>
        <taxon>Eucalyptus</taxon>
    </lineage>
</organism>
<evidence type="ECO:0000256" key="1">
    <source>
        <dbReference type="SAM" id="MobiDB-lite"/>
    </source>
</evidence>
<dbReference type="Pfam" id="PF24053">
    <property type="entry name" value="DUF7356"/>
    <property type="match status" value="1"/>
</dbReference>
<comment type="caution">
    <text evidence="5">The sequence shown here is derived from an EMBL/GenBank/DDBJ whole genome shotgun (WGS) entry which is preliminary data.</text>
</comment>
<evidence type="ECO:0000313" key="6">
    <source>
        <dbReference type="Proteomes" id="UP001634007"/>
    </source>
</evidence>
<feature type="domain" description="DUF7356" evidence="4">
    <location>
        <begin position="83"/>
        <end position="175"/>
    </location>
</feature>
<keyword evidence="6" id="KW-1185">Reference proteome</keyword>
<evidence type="ECO:0000313" key="5">
    <source>
        <dbReference type="EMBL" id="KAL3732463.1"/>
    </source>
</evidence>
<keyword evidence="2" id="KW-1133">Transmembrane helix</keyword>
<gene>
    <name evidence="5" type="ORF">ACJRO7_029178</name>
</gene>
<proteinExistence type="predicted"/>
<dbReference type="Proteomes" id="UP001634007">
    <property type="component" value="Unassembled WGS sequence"/>
</dbReference>
<evidence type="ECO:0000256" key="2">
    <source>
        <dbReference type="SAM" id="Phobius"/>
    </source>
</evidence>
<dbReference type="AlphaFoldDB" id="A0ABD3JYE5"/>
<dbReference type="InterPro" id="IPR055780">
    <property type="entry name" value="DUF7356"/>
</dbReference>
<dbReference type="PANTHER" id="PTHR34200">
    <property type="entry name" value="DENTIN SIALOPHOSPHOPROTEIN-LIKE ISOFORM X1"/>
    <property type="match status" value="1"/>
</dbReference>
<name>A0ABD3JYE5_EUCGL</name>
<feature type="transmembrane region" description="Helical" evidence="2">
    <location>
        <begin position="201"/>
        <end position="219"/>
    </location>
</feature>
<reference evidence="5 6" key="1">
    <citation type="submission" date="2024-11" db="EMBL/GenBank/DDBJ databases">
        <title>Chromosome-level genome assembly of Eucalyptus globulus Labill. provides insights into its genome evolution.</title>
        <authorList>
            <person name="Li X."/>
        </authorList>
    </citation>
    <scope>NUCLEOTIDE SEQUENCE [LARGE SCALE GENOMIC DNA]</scope>
    <source>
        <strain evidence="5">CL2024</strain>
        <tissue evidence="5">Fresh tender leaves</tissue>
    </source>
</reference>
<feature type="signal peptide" evidence="3">
    <location>
        <begin position="1"/>
        <end position="24"/>
    </location>
</feature>
<dbReference type="EMBL" id="JBJKBG010000007">
    <property type="protein sequence ID" value="KAL3732463.1"/>
    <property type="molecule type" value="Genomic_DNA"/>
</dbReference>